<dbReference type="InterPro" id="IPR041480">
    <property type="entry name" value="CIDR1_gamma"/>
</dbReference>
<evidence type="ECO:0000259" key="7">
    <source>
        <dbReference type="Pfam" id="PF18562"/>
    </source>
</evidence>
<feature type="domain" description="Plasmodium falciparum erythrocyte membrane protein-1 N-terminal segment" evidence="6">
    <location>
        <begin position="16"/>
        <end position="52"/>
    </location>
</feature>
<feature type="region of interest" description="Disordered" evidence="2">
    <location>
        <begin position="1091"/>
        <end position="1110"/>
    </location>
</feature>
<reference evidence="10" key="2">
    <citation type="submission" date="2006-09" db="EMBL/GenBank/DDBJ databases">
        <title>The genome sequence of Plasmodium falciparum Dd2.</title>
        <authorList>
            <consortium name="The Broad Institute Genome Sequencing Platform"/>
            <person name="Birren B."/>
            <person name="Lander E."/>
            <person name="Galagan J."/>
            <person name="Nusbaum C."/>
            <person name="Devon K."/>
            <person name="Henn M."/>
            <person name="Jaffe D."/>
            <person name="Butler J."/>
            <person name="Alvarez P."/>
            <person name="Gnerre S."/>
            <person name="Grabherr M."/>
            <person name="Kleber M."/>
            <person name="Mauceli E."/>
            <person name="Brockman W."/>
            <person name="MacCallum I.A."/>
            <person name="Rounsley S."/>
            <person name="Young S."/>
            <person name="LaButti K."/>
            <person name="Pushparaj V."/>
            <person name="DeCaprio D."/>
            <person name="Crawford M."/>
            <person name="Koehrsen M."/>
            <person name="Engels R."/>
            <person name="Montgomery P."/>
            <person name="Pearson M."/>
            <person name="Howarth C."/>
            <person name="Larson L."/>
            <person name="Luoma S."/>
            <person name="White J."/>
            <person name="Kodira C."/>
            <person name="Zeng Q."/>
            <person name="O'Leary S."/>
            <person name="Yandava C."/>
            <person name="Alvarado L."/>
            <person name="Wirth D."/>
            <person name="Volkman S."/>
            <person name="Hartl D."/>
        </authorList>
    </citation>
    <scope>NUCLEOTIDE SEQUENCE [LARGE SCALE GENOMIC DNA]</scope>
</reference>
<feature type="transmembrane region" description="Helical" evidence="3">
    <location>
        <begin position="1688"/>
        <end position="1709"/>
    </location>
</feature>
<feature type="domain" description="Duffy-binding-like" evidence="4">
    <location>
        <begin position="566"/>
        <end position="707"/>
    </location>
</feature>
<keyword evidence="3" id="KW-0812">Transmembrane</keyword>
<dbReference type="Gene3D" id="1.20.1310.20">
    <property type="entry name" value="Duffy-antigen binding domain"/>
    <property type="match status" value="2"/>
</dbReference>
<dbReference type="GO" id="GO:0046789">
    <property type="term" value="F:host cell surface receptor binding"/>
    <property type="evidence" value="ECO:0007669"/>
    <property type="project" value="InterPro"/>
</dbReference>
<dbReference type="FunFam" id="1.20.58.830:FF:000001">
    <property type="entry name" value="Erythrocyte membrane protein 1, PfEMP1"/>
    <property type="match status" value="1"/>
</dbReference>
<keyword evidence="3" id="KW-1133">Transmembrane helix</keyword>
<feature type="compositionally biased region" description="Acidic residues" evidence="2">
    <location>
        <begin position="733"/>
        <end position="746"/>
    </location>
</feature>
<protein>
    <recommendedName>
        <fullName evidence="11">Erythrocyte membrane protein 1</fullName>
    </recommendedName>
</protein>
<feature type="domain" description="Duffy-antigen binding" evidence="5">
    <location>
        <begin position="112"/>
        <end position="297"/>
    </location>
</feature>
<dbReference type="Pfam" id="PF15447">
    <property type="entry name" value="NTS"/>
    <property type="match status" value="1"/>
</dbReference>
<reference evidence="10" key="1">
    <citation type="submission" date="2006-09" db="EMBL/GenBank/DDBJ databases">
        <title>Annotation of Plasmodium falciparum Dd2.</title>
        <authorList>
            <consortium name="The Broad Institute Genome Sequencing Platform"/>
            <person name="Volkman S.K."/>
            <person name="Neafsey D.E."/>
            <person name="Dash A.P."/>
            <person name="Chitnis C.E."/>
            <person name="Hartl D.L."/>
            <person name="Young S.K."/>
            <person name="Zeng Q."/>
            <person name="Koehrsen M."/>
            <person name="Alvarado L."/>
            <person name="Berlin A."/>
            <person name="Borenstein D."/>
            <person name="Chapman S.B."/>
            <person name="Chen Z."/>
            <person name="Engels R."/>
            <person name="Freedman E."/>
            <person name="Gellesch M."/>
            <person name="Goldberg J."/>
            <person name="Griggs A."/>
            <person name="Gujja S."/>
            <person name="Heilman E.R."/>
            <person name="Heiman D.I."/>
            <person name="Howarth C."/>
            <person name="Jen D."/>
            <person name="Larson L."/>
            <person name="Mehta T."/>
            <person name="Neiman D."/>
            <person name="Park D."/>
            <person name="Pearson M."/>
            <person name="Roberts A."/>
            <person name="Saif S."/>
            <person name="Shea T."/>
            <person name="Shenoy N."/>
            <person name="Sisk P."/>
            <person name="Stolte C."/>
            <person name="Sykes S."/>
            <person name="Walk T."/>
            <person name="White J."/>
            <person name="Yandava C."/>
            <person name="Haas B."/>
            <person name="Henn M.R."/>
            <person name="Nusbaum C."/>
            <person name="Birren B."/>
        </authorList>
    </citation>
    <scope>NUCLEOTIDE SEQUENCE [LARGE SCALE GENOMIC DNA]</scope>
</reference>
<dbReference type="SUPFAM" id="SSF140924">
    <property type="entry name" value="Duffy binding domain-like"/>
    <property type="match status" value="4"/>
</dbReference>
<feature type="region of interest" description="Disordered" evidence="2">
    <location>
        <begin position="846"/>
        <end position="878"/>
    </location>
</feature>
<feature type="domain" description="Duffy-binding-like" evidence="4">
    <location>
        <begin position="1409"/>
        <end position="1550"/>
    </location>
</feature>
<dbReference type="Gene3D" id="1.20.58.1930">
    <property type="match status" value="2"/>
</dbReference>
<keyword evidence="3" id="KW-0472">Membrane</keyword>
<feature type="domain" description="Duffy-binding-like" evidence="8">
    <location>
        <begin position="301"/>
        <end position="462"/>
    </location>
</feature>
<dbReference type="EMBL" id="DS016079">
    <property type="protein sequence ID" value="KOB84958.1"/>
    <property type="molecule type" value="Genomic_DNA"/>
</dbReference>
<dbReference type="Proteomes" id="UP000054282">
    <property type="component" value="Unassembled WGS sequence"/>
</dbReference>
<dbReference type="KEGG" id="pfd:PFDG_00353"/>
<dbReference type="Pfam" id="PF22672">
    <property type="entry name" value="DBL_C"/>
    <property type="match status" value="2"/>
</dbReference>
<organism evidence="9 10">
    <name type="scientific">Plasmodium falciparum (isolate Dd2)</name>
    <dbReference type="NCBI Taxonomy" id="57267"/>
    <lineage>
        <taxon>Eukaryota</taxon>
        <taxon>Sar</taxon>
        <taxon>Alveolata</taxon>
        <taxon>Apicomplexa</taxon>
        <taxon>Aconoidasida</taxon>
        <taxon>Haemosporida</taxon>
        <taxon>Plasmodiidae</taxon>
        <taxon>Plasmodium</taxon>
        <taxon>Plasmodium (Laverania)</taxon>
    </lineage>
</organism>
<evidence type="ECO:0000313" key="9">
    <source>
        <dbReference type="EMBL" id="KOB84958.1"/>
    </source>
</evidence>
<evidence type="ECO:0000259" key="8">
    <source>
        <dbReference type="Pfam" id="PF22672"/>
    </source>
</evidence>
<feature type="domain" description="Duffy-antigen binding" evidence="5">
    <location>
        <begin position="829"/>
        <end position="1080"/>
    </location>
</feature>
<evidence type="ECO:0008006" key="11">
    <source>
        <dbReference type="Google" id="ProtNLM"/>
    </source>
</evidence>
<evidence type="ECO:0000256" key="3">
    <source>
        <dbReference type="SAM" id="Phobius"/>
    </source>
</evidence>
<feature type="region of interest" description="Disordered" evidence="2">
    <location>
        <begin position="702"/>
        <end position="782"/>
    </location>
</feature>
<dbReference type="InterPro" id="IPR008602">
    <property type="entry name" value="Duffy-antigen-binding"/>
</dbReference>
<dbReference type="OMA" id="QGKCRCI"/>
<dbReference type="FunFam" id="1.20.58.1930:FF:000001">
    <property type="entry name" value="Erythrocyte membrane protein 1, PfEMP1"/>
    <property type="match status" value="1"/>
</dbReference>
<feature type="compositionally biased region" description="Basic and acidic residues" evidence="2">
    <location>
        <begin position="1634"/>
        <end position="1643"/>
    </location>
</feature>
<feature type="domain" description="Duffy-binding-like" evidence="8">
    <location>
        <begin position="1155"/>
        <end position="1294"/>
    </location>
</feature>
<evidence type="ECO:0000259" key="4">
    <source>
        <dbReference type="Pfam" id="PF03011"/>
    </source>
</evidence>
<dbReference type="GO" id="GO:0016020">
    <property type="term" value="C:membrane"/>
    <property type="evidence" value="ECO:0007669"/>
    <property type="project" value="InterPro"/>
</dbReference>
<dbReference type="InterPro" id="IPR004258">
    <property type="entry name" value="DBL"/>
</dbReference>
<evidence type="ECO:0000256" key="1">
    <source>
        <dbReference type="SAM" id="Coils"/>
    </source>
</evidence>
<evidence type="ECO:0000256" key="2">
    <source>
        <dbReference type="SAM" id="MobiDB-lite"/>
    </source>
</evidence>
<evidence type="ECO:0000259" key="5">
    <source>
        <dbReference type="Pfam" id="PF05424"/>
    </source>
</evidence>
<accession>A0A0L7LWQ4</accession>
<name>A0A0L7LWQ4_PLAF4</name>
<feature type="region of interest" description="Disordered" evidence="2">
    <location>
        <begin position="39"/>
        <end position="65"/>
    </location>
</feature>
<dbReference type="Pfam" id="PF03011">
    <property type="entry name" value="PFEMP"/>
    <property type="match status" value="2"/>
</dbReference>
<evidence type="ECO:0000259" key="6">
    <source>
        <dbReference type="Pfam" id="PF15447"/>
    </source>
</evidence>
<dbReference type="Gene3D" id="1.20.58.830">
    <property type="match status" value="2"/>
</dbReference>
<feature type="compositionally biased region" description="Polar residues" evidence="2">
    <location>
        <begin position="848"/>
        <end position="859"/>
    </location>
</feature>
<feature type="region of interest" description="Disordered" evidence="2">
    <location>
        <begin position="1183"/>
        <end position="1203"/>
    </location>
</feature>
<feature type="compositionally biased region" description="Acidic residues" evidence="2">
    <location>
        <begin position="1569"/>
        <end position="1585"/>
    </location>
</feature>
<gene>
    <name evidence="9" type="ORF">PFDG_00353</name>
</gene>
<dbReference type="Pfam" id="PF05424">
    <property type="entry name" value="Duffy_binding"/>
    <property type="match status" value="2"/>
</dbReference>
<feature type="compositionally biased region" description="Polar residues" evidence="2">
    <location>
        <begin position="1546"/>
        <end position="1559"/>
    </location>
</feature>
<dbReference type="InterPro" id="IPR042202">
    <property type="entry name" value="Duffy-ag-bd_sf"/>
</dbReference>
<keyword evidence="1" id="KW-0175">Coiled coil</keyword>
<proteinExistence type="predicted"/>
<feature type="coiled-coil region" evidence="1">
    <location>
        <begin position="373"/>
        <end position="430"/>
    </location>
</feature>
<feature type="compositionally biased region" description="Basic and acidic residues" evidence="2">
    <location>
        <begin position="720"/>
        <end position="731"/>
    </location>
</feature>
<evidence type="ECO:0000313" key="10">
    <source>
        <dbReference type="Proteomes" id="UP000054282"/>
    </source>
</evidence>
<feature type="compositionally biased region" description="Basic and acidic residues" evidence="2">
    <location>
        <begin position="702"/>
        <end position="711"/>
    </location>
</feature>
<dbReference type="InterPro" id="IPR054595">
    <property type="entry name" value="DBL_C"/>
</dbReference>
<feature type="region of interest" description="Disordered" evidence="2">
    <location>
        <begin position="1546"/>
        <end position="1663"/>
    </location>
</feature>
<dbReference type="FunFam" id="1.20.58.830:FF:000005">
    <property type="entry name" value="Erythrocyte membrane protein 1, PfEMP1"/>
    <property type="match status" value="1"/>
</dbReference>
<feature type="compositionally biased region" description="Basic and acidic residues" evidence="2">
    <location>
        <begin position="747"/>
        <end position="766"/>
    </location>
</feature>
<sequence length="1711" mass="194438">MVIQITGGDGRIEDTTAKHIFDRIGKDVYDKVKTEAEQRSKGELKGTLSQAKFDKAPEGQQTPGNTCELKYQWHTNVTNGRSYPCRTGTEKRFSEVSGGECDDKKIKGSNGGACAPFRRLNLCVRNLENINNYGKINNDTLLADVCLAALHEGDSIRGDHDKYKQSNEDSQLCTELARSFADIGDIIRGKDLYRGNNGKDKLEENLKNIFGKIHDNLTEEAKKKYQDGAPEFYKLREDWWYANRRQVWKAIRCSAPRDANYFRQTVCSGGKTPTQGKCRCIDFSVPTYFDYVPQFLRWFEEWGEEFCRLRKHKLQNAINKCRYDENKKERYCDLNGYDCKGTARGENKYKYEHDCIQCSFSCTPFTNWIDNQKEEFLKQKNRYQNEIKKEEKTIQGTNGKINSLYAQEFYEKLREDYGTVNKFLQKLNEERICKDKPQVLQETADHVDFTKEDVGEIFSRTKYCRACPLCGLGKQAPPWDPKKDTDCDHIGIKTFDESNSTPINLLVKDKGGQTMVQKLKSLCNDSSKPTIQKWKCHYEGAGKDYCVLQDTKKDTQDRRIMPYEAFFNLWINQMLDDSIEWKKQLNKCINNVNKSACIKGCKKPCECFEKWVQQKKTECEFMEKHFDKQKDMGGFTHYTLLQYYLSFFFKEKITQAYGEKKSNELMNALNNIEGSKEIKDTEHSQDAIKILLKHEEGDAKKCKKTKEDCKKPQQPTSDLGRADHHDPRPDEPTASDDAENEDEVHDDEITPRDLKIKVDDLDRNDPEDQVEEPPAPAGPDVCDTVKSALEDTASLQEACRQKYGYPQRHWGWKCISDTTTTSGATTGSVCIPPRRRRLYVKKLHEWANSGNTQSSQPQTGGDKDTEARGSEAPSQSDKLRTAFIESAAVETFFLWHKYKAENTKRQGVGAGGLGGVGVAGGTPQAQQQFGLTDEPSQLGLLNSNLLGTGESIPLPNVTGVDNDNPQSKLQQTGEIPNDFLRQMFYTLGDYRDLCVGNTNIVEAALSPSENEKMEAIQKKIQEHINNGSSSAPRVPQTQHSVENPRVKWWNTHGPDIWNAMVCALTYKEDTSGAKGTDGKIEQDPKVKEAFFGTPNGNPGPLVKPTTQNGTFESKYQYNTVKLEEENSGPKTNEDTQPPTLKQFTSRPTYFRYLEEWGENFCKERKKRLEKIKVDCMEEDGTKQKYSGDGEECTQQVPKKDGTVPDLEGPSCAISCRSYKKWIQKKKIEFEEQSNAYKQQKQDAESNNAFSAILTKFNEAKDFLQKLGSCSKTNNNDNGDGKIEFHKPDETFRPAENCKPCSSFKINCKNGKCTGGTQNECNGKTDITANDIQTMEQPTEDIGILVSDNSGNEFNGLEACRGADIFKGIRNEQWKCGEYCGVDICEQTNVNGKKVGGSQNQKHIIQIRALFKRWLENFLKDYNKINDKISQCMKNREGSTCINQCENICECVGIWINKKNEEWKNIKKRFFKQYDVAVSQEVYTVRSFLQQNPFHNEVHKAIKPCTDLDKFEESKYCAVDASSGKKDGEKSDVVECLLHRLKKEIESCSSPTSGESQPTGEQKKCVDSTPVEDDEEDLLLEEEEKNTDEAKKMMPKICEGVIKPEPVETEETCTPAAADGEQKPEEEAPTPEQNEVEKVKDKAPKSKPVTPAPQPTNPPTVFDNPQVQTALMTSTLAWSVGIAFTALSYWLLKVCCIFMYFVVVYIYIYIYI</sequence>
<dbReference type="Pfam" id="PF18562">
    <property type="entry name" value="CIDR1_gamma"/>
    <property type="match status" value="1"/>
</dbReference>
<feature type="domain" description="Cysteine-rich interdomain region 1 gamma" evidence="7">
    <location>
        <begin position="1338"/>
        <end position="1388"/>
    </location>
</feature>
<dbReference type="InterPro" id="IPR029210">
    <property type="entry name" value="PfEMP1_NTS"/>
</dbReference>